<evidence type="ECO:0000313" key="5">
    <source>
        <dbReference type="EMBL" id="GLB45131.1"/>
    </source>
</evidence>
<dbReference type="Gene3D" id="2.40.70.10">
    <property type="entry name" value="Acid Proteases"/>
    <property type="match status" value="1"/>
</dbReference>
<feature type="compositionally biased region" description="Polar residues" evidence="3">
    <location>
        <begin position="129"/>
        <end position="142"/>
    </location>
</feature>
<keyword evidence="1" id="KW-0507">mRNA processing</keyword>
<evidence type="ECO:0000256" key="2">
    <source>
        <dbReference type="PROSITE-ProRule" id="PRU00047"/>
    </source>
</evidence>
<feature type="region of interest" description="Disordered" evidence="3">
    <location>
        <begin position="535"/>
        <end position="569"/>
    </location>
</feature>
<evidence type="ECO:0000313" key="6">
    <source>
        <dbReference type="Proteomes" id="UP001063166"/>
    </source>
</evidence>
<dbReference type="OrthoDB" id="2919534at2759"/>
<dbReference type="Proteomes" id="UP001063166">
    <property type="component" value="Unassembled WGS sequence"/>
</dbReference>
<proteinExistence type="predicted"/>
<feature type="compositionally biased region" description="Low complexity" evidence="3">
    <location>
        <begin position="159"/>
        <end position="168"/>
    </location>
</feature>
<evidence type="ECO:0000259" key="4">
    <source>
        <dbReference type="PROSITE" id="PS50158"/>
    </source>
</evidence>
<dbReference type="PROSITE" id="PS50158">
    <property type="entry name" value="ZF_CCHC"/>
    <property type="match status" value="1"/>
</dbReference>
<comment type="caution">
    <text evidence="5">The sequence shown here is derived from an EMBL/GenBank/DDBJ whole genome shotgun (WGS) entry which is preliminary data.</text>
</comment>
<dbReference type="Pfam" id="PF00098">
    <property type="entry name" value="zf-CCHC"/>
    <property type="match status" value="1"/>
</dbReference>
<keyword evidence="2" id="KW-0862">Zinc</keyword>
<organism evidence="5 6">
    <name type="scientific">Lyophyllum shimeji</name>
    <name type="common">Hon-shimeji</name>
    <name type="synonym">Tricholoma shimeji</name>
    <dbReference type="NCBI Taxonomy" id="47721"/>
    <lineage>
        <taxon>Eukaryota</taxon>
        <taxon>Fungi</taxon>
        <taxon>Dikarya</taxon>
        <taxon>Basidiomycota</taxon>
        <taxon>Agaricomycotina</taxon>
        <taxon>Agaricomycetes</taxon>
        <taxon>Agaricomycetidae</taxon>
        <taxon>Agaricales</taxon>
        <taxon>Tricholomatineae</taxon>
        <taxon>Lyophyllaceae</taxon>
        <taxon>Lyophyllum</taxon>
    </lineage>
</organism>
<dbReference type="InterPro" id="IPR001878">
    <property type="entry name" value="Znf_CCHC"/>
</dbReference>
<keyword evidence="6" id="KW-1185">Reference proteome</keyword>
<accession>A0A9P3UWI3</accession>
<dbReference type="EMBL" id="BRPK01000020">
    <property type="protein sequence ID" value="GLB45131.1"/>
    <property type="molecule type" value="Genomic_DNA"/>
</dbReference>
<name>A0A9P3UWI3_LYOSH</name>
<keyword evidence="2" id="KW-0863">Zinc-finger</keyword>
<dbReference type="InterPro" id="IPR021109">
    <property type="entry name" value="Peptidase_aspartic_dom_sf"/>
</dbReference>
<dbReference type="GO" id="GO:0003676">
    <property type="term" value="F:nucleic acid binding"/>
    <property type="evidence" value="ECO:0007669"/>
    <property type="project" value="InterPro"/>
</dbReference>
<feature type="region of interest" description="Disordered" evidence="3">
    <location>
        <begin position="129"/>
        <end position="202"/>
    </location>
</feature>
<dbReference type="InterPro" id="IPR036875">
    <property type="entry name" value="Znf_CCHC_sf"/>
</dbReference>
<reference evidence="5" key="1">
    <citation type="submission" date="2022-07" db="EMBL/GenBank/DDBJ databases">
        <title>The genome of Lyophyllum shimeji provides insight into the initial evolution of ectomycorrhizal fungal genome.</title>
        <authorList>
            <person name="Kobayashi Y."/>
            <person name="Shibata T."/>
            <person name="Hirakawa H."/>
            <person name="Shigenobu S."/>
            <person name="Nishiyama T."/>
            <person name="Yamada A."/>
            <person name="Hasebe M."/>
            <person name="Kawaguchi M."/>
        </authorList>
    </citation>
    <scope>NUCLEOTIDE SEQUENCE</scope>
    <source>
        <strain evidence="5">AT787</strain>
    </source>
</reference>
<evidence type="ECO:0000256" key="3">
    <source>
        <dbReference type="SAM" id="MobiDB-lite"/>
    </source>
</evidence>
<sequence length="620" mass="70040">MPKEEVTLFRGDYSGNEKPYTWFRRLEGKFDDTTTLSVKLYRFEKNLDPGRRAELWFQTLPAEEICTITDALEDDKGHLIPDVRCGLPLAVRRILPSHITTWAIFLAEIETISLDRITDELEALDPNHRSATNQAAPWSYNPQFEPPPILPTSSHEPKLPTTTTTPTDLPAPTPTPRNPRGNETRQNTQRGPPNERFMTPVRDENPFITSTPVAPSSLFFPRTPNNASQTPSHPGNEELAKRAVELSVVYQLTQEGIELYNRILAACESQHAPAHEVDFITPPYPLTPGTVNIGSKECFKCGQKGHISRDCVVDAARQVNQLVHFPWDVSSVENNTPLVLAYDVPILETLLQLSSSNIKNPEKSQPFLQRIRLIGPNETMVRATGQVDDGVMRNCISKCRWLSYSHCLGVESLTPSHTRIGVANGAEAPSMGKWTGTVKVGGTELRSTFEVFDCGNAFDVILGKPWLRQMRAVHDYETDLILLCGPKSDETIANHADSSGRHTTPEVLTVTQLRPKGGWCRQDVYEAEKALREEGQTKKGMQEREKKIQERKIQGDDSEQAKNVRRIEDPEREMADEWVRIHLIQDSEDPWAETRWGAYLTDTENAYPDREHKSVDEWLH</sequence>
<dbReference type="GO" id="GO:0006397">
    <property type="term" value="P:mRNA processing"/>
    <property type="evidence" value="ECO:0007669"/>
    <property type="project" value="UniProtKB-KW"/>
</dbReference>
<evidence type="ECO:0000256" key="1">
    <source>
        <dbReference type="ARBA" id="ARBA00022664"/>
    </source>
</evidence>
<feature type="domain" description="CCHC-type" evidence="4">
    <location>
        <begin position="298"/>
        <end position="311"/>
    </location>
</feature>
<dbReference type="SMART" id="SM00343">
    <property type="entry name" value="ZnF_C2HC"/>
    <property type="match status" value="1"/>
</dbReference>
<protein>
    <recommendedName>
        <fullName evidence="4">CCHC-type domain-containing protein</fullName>
    </recommendedName>
</protein>
<dbReference type="Gene3D" id="4.10.60.10">
    <property type="entry name" value="Zinc finger, CCHC-type"/>
    <property type="match status" value="1"/>
</dbReference>
<dbReference type="GO" id="GO:0008270">
    <property type="term" value="F:zinc ion binding"/>
    <property type="evidence" value="ECO:0007669"/>
    <property type="project" value="UniProtKB-KW"/>
</dbReference>
<dbReference type="SUPFAM" id="SSF57756">
    <property type="entry name" value="Retrovirus zinc finger-like domains"/>
    <property type="match status" value="1"/>
</dbReference>
<keyword evidence="2" id="KW-0479">Metal-binding</keyword>
<gene>
    <name evidence="5" type="ORF">LshimejAT787_2000360</name>
</gene>
<dbReference type="AlphaFoldDB" id="A0A9P3UWI3"/>